<name>A0A4U9R6X7_HATHI</name>
<accession>A0A4U9R6X7</accession>
<keyword evidence="2" id="KW-1185">Reference proteome</keyword>
<dbReference type="OrthoDB" id="1846398at2"/>
<gene>
    <name evidence="1" type="ORF">NCTC503_01011</name>
</gene>
<dbReference type="RefSeq" id="WP_138209712.1">
    <property type="nucleotide sequence ID" value="NZ_CBCRUQ010000004.1"/>
</dbReference>
<evidence type="ECO:0000313" key="2">
    <source>
        <dbReference type="Proteomes" id="UP000308489"/>
    </source>
</evidence>
<dbReference type="EMBL" id="LR590481">
    <property type="protein sequence ID" value="VTQ86979.1"/>
    <property type="molecule type" value="Genomic_DNA"/>
</dbReference>
<dbReference type="Proteomes" id="UP000308489">
    <property type="component" value="Chromosome 1"/>
</dbReference>
<organism evidence="1 2">
    <name type="scientific">Hathewaya histolytica</name>
    <name type="common">Clostridium histolyticum</name>
    <dbReference type="NCBI Taxonomy" id="1498"/>
    <lineage>
        <taxon>Bacteria</taxon>
        <taxon>Bacillati</taxon>
        <taxon>Bacillota</taxon>
        <taxon>Clostridia</taxon>
        <taxon>Eubacteriales</taxon>
        <taxon>Clostridiaceae</taxon>
        <taxon>Hathewaya</taxon>
    </lineage>
</organism>
<dbReference type="InterPro" id="IPR021080">
    <property type="entry name" value="Minor_capsid_protein"/>
</dbReference>
<reference evidence="1 2" key="1">
    <citation type="submission" date="2019-05" db="EMBL/GenBank/DDBJ databases">
        <authorList>
            <consortium name="Pathogen Informatics"/>
        </authorList>
    </citation>
    <scope>NUCLEOTIDE SEQUENCE [LARGE SCALE GENOMIC DNA]</scope>
    <source>
        <strain evidence="1 2">NCTC503</strain>
    </source>
</reference>
<dbReference type="AlphaFoldDB" id="A0A4U9R6X7"/>
<evidence type="ECO:0000313" key="1">
    <source>
        <dbReference type="EMBL" id="VTQ86979.1"/>
    </source>
</evidence>
<protein>
    <submittedName>
        <fullName evidence="1">Minor capsid</fullName>
    </submittedName>
</protein>
<sequence>MAELVKWTGKATIQMDATQKILMRRYIGKNGKAQRRFTQECAKTFNNYVPYDTGRLKDMMVELQTSRIIYHAPYAELQYYTNVGMGKQGNSIGGLRGKYWDKRCWTDRGDKIVQTIAEFVGGRSK</sequence>
<dbReference type="Pfam" id="PF11114">
    <property type="entry name" value="Minor_capsid_2"/>
    <property type="match status" value="1"/>
</dbReference>
<dbReference type="KEGG" id="hhw:NCTC503_01011"/>
<proteinExistence type="predicted"/>